<gene>
    <name evidence="8" type="ORF">PHATRDRAFT_41470</name>
</gene>
<dbReference type="PRINTS" id="PR00069">
    <property type="entry name" value="ALDKETRDTASE"/>
</dbReference>
<dbReference type="PROSITE" id="PS00062">
    <property type="entry name" value="ALDOKETO_REDUCTASE_2"/>
    <property type="match status" value="1"/>
</dbReference>
<evidence type="ECO:0000259" key="7">
    <source>
        <dbReference type="Pfam" id="PF00248"/>
    </source>
</evidence>
<dbReference type="FunFam" id="3.20.20.100:FF:000006">
    <property type="entry name" value="Aldo-keto reductase family 1 member A1"/>
    <property type="match status" value="1"/>
</dbReference>
<keyword evidence="3" id="KW-0560">Oxidoreductase</keyword>
<feature type="site" description="Lowers pKa of active site Tyr" evidence="6">
    <location>
        <position position="90"/>
    </location>
</feature>
<dbReference type="PANTHER" id="PTHR11732">
    <property type="entry name" value="ALDO/KETO REDUCTASE"/>
    <property type="match status" value="1"/>
</dbReference>
<name>B7GEB0_PHATC</name>
<dbReference type="GO" id="GO:0016491">
    <property type="term" value="F:oxidoreductase activity"/>
    <property type="evidence" value="ECO:0007669"/>
    <property type="project" value="UniProtKB-KW"/>
</dbReference>
<organism evidence="8 9">
    <name type="scientific">Phaeodactylum tricornutum (strain CCAP 1055/1)</name>
    <dbReference type="NCBI Taxonomy" id="556484"/>
    <lineage>
        <taxon>Eukaryota</taxon>
        <taxon>Sar</taxon>
        <taxon>Stramenopiles</taxon>
        <taxon>Ochrophyta</taxon>
        <taxon>Bacillariophyta</taxon>
        <taxon>Bacillariophyceae</taxon>
        <taxon>Bacillariophycidae</taxon>
        <taxon>Naviculales</taxon>
        <taxon>Phaeodactylaceae</taxon>
        <taxon>Phaeodactylum</taxon>
    </lineage>
</organism>
<keyword evidence="2" id="KW-0521">NADP</keyword>
<evidence type="ECO:0000313" key="8">
    <source>
        <dbReference type="EMBL" id="EEC43123.1"/>
    </source>
</evidence>
<dbReference type="PIRSF" id="PIRSF000097">
    <property type="entry name" value="AKR"/>
    <property type="match status" value="1"/>
</dbReference>
<reference evidence="8 9" key="1">
    <citation type="journal article" date="2008" name="Nature">
        <title>The Phaeodactylum genome reveals the evolutionary history of diatom genomes.</title>
        <authorList>
            <person name="Bowler C."/>
            <person name="Allen A.E."/>
            <person name="Badger J.H."/>
            <person name="Grimwood J."/>
            <person name="Jabbari K."/>
            <person name="Kuo A."/>
            <person name="Maheswari U."/>
            <person name="Martens C."/>
            <person name="Maumus F."/>
            <person name="Otillar R.P."/>
            <person name="Rayko E."/>
            <person name="Salamov A."/>
            <person name="Vandepoele K."/>
            <person name="Beszteri B."/>
            <person name="Gruber A."/>
            <person name="Heijde M."/>
            <person name="Katinka M."/>
            <person name="Mock T."/>
            <person name="Valentin K."/>
            <person name="Verret F."/>
            <person name="Berges J.A."/>
            <person name="Brownlee C."/>
            <person name="Cadoret J.P."/>
            <person name="Chiovitti A."/>
            <person name="Choi C.J."/>
            <person name="Coesel S."/>
            <person name="De Martino A."/>
            <person name="Detter J.C."/>
            <person name="Durkin C."/>
            <person name="Falciatore A."/>
            <person name="Fournet J."/>
            <person name="Haruta M."/>
            <person name="Huysman M.J."/>
            <person name="Jenkins B.D."/>
            <person name="Jiroutova K."/>
            <person name="Jorgensen R.E."/>
            <person name="Joubert Y."/>
            <person name="Kaplan A."/>
            <person name="Kroger N."/>
            <person name="Kroth P.G."/>
            <person name="La Roche J."/>
            <person name="Lindquist E."/>
            <person name="Lommer M."/>
            <person name="Martin-Jezequel V."/>
            <person name="Lopez P.J."/>
            <person name="Lucas S."/>
            <person name="Mangogna M."/>
            <person name="McGinnis K."/>
            <person name="Medlin L.K."/>
            <person name="Montsant A."/>
            <person name="Oudot-Le Secq M.P."/>
            <person name="Napoli C."/>
            <person name="Obornik M."/>
            <person name="Parker M.S."/>
            <person name="Petit J.L."/>
            <person name="Porcel B.M."/>
            <person name="Poulsen N."/>
            <person name="Robison M."/>
            <person name="Rychlewski L."/>
            <person name="Rynearson T.A."/>
            <person name="Schmutz J."/>
            <person name="Shapiro H."/>
            <person name="Siaut M."/>
            <person name="Stanley M."/>
            <person name="Sussman M.R."/>
            <person name="Taylor A.R."/>
            <person name="Vardi A."/>
            <person name="von Dassow P."/>
            <person name="Vyverman W."/>
            <person name="Willis A."/>
            <person name="Wyrwicz L.S."/>
            <person name="Rokhsar D.S."/>
            <person name="Weissenbach J."/>
            <person name="Armbrust E.V."/>
            <person name="Green B.R."/>
            <person name="Van de Peer Y."/>
            <person name="Grigoriev I.V."/>
        </authorList>
    </citation>
    <scope>NUCLEOTIDE SEQUENCE [LARGE SCALE GENOMIC DNA]</scope>
    <source>
        <strain evidence="8 9">CCAP 1055/1</strain>
    </source>
</reference>
<dbReference type="Pfam" id="PF00248">
    <property type="entry name" value="Aldo_ket_red"/>
    <property type="match status" value="1"/>
</dbReference>
<evidence type="ECO:0000313" key="9">
    <source>
        <dbReference type="Proteomes" id="UP000000759"/>
    </source>
</evidence>
<dbReference type="AlphaFoldDB" id="B7GEB0"/>
<evidence type="ECO:0000256" key="5">
    <source>
        <dbReference type="PIRSR" id="PIRSR000097-2"/>
    </source>
</evidence>
<dbReference type="Gene3D" id="3.20.20.100">
    <property type="entry name" value="NADP-dependent oxidoreductase domain"/>
    <property type="match status" value="1"/>
</dbReference>
<dbReference type="InterPro" id="IPR018170">
    <property type="entry name" value="Aldo/ket_reductase_CS"/>
</dbReference>
<dbReference type="EMBL" id="CM000632">
    <property type="protein sequence ID" value="EEC43123.1"/>
    <property type="molecule type" value="Genomic_DNA"/>
</dbReference>
<evidence type="ECO:0000256" key="3">
    <source>
        <dbReference type="ARBA" id="ARBA00023002"/>
    </source>
</evidence>
<reference evidence="9" key="2">
    <citation type="submission" date="2008-08" db="EMBL/GenBank/DDBJ databases">
        <authorList>
            <consortium name="Diatom Consortium"/>
            <person name="Grigoriev I."/>
            <person name="Grimwood J."/>
            <person name="Kuo A."/>
            <person name="Otillar R.P."/>
            <person name="Salamov A."/>
            <person name="Detter J.C."/>
            <person name="Lindquist E."/>
            <person name="Shapiro H."/>
            <person name="Lucas S."/>
            <person name="Glavina del Rio T."/>
            <person name="Pitluck S."/>
            <person name="Rokhsar D."/>
            <person name="Bowler C."/>
        </authorList>
    </citation>
    <scope>GENOME REANNOTATION</scope>
    <source>
        <strain evidence="9">CCAP 1055/1</strain>
    </source>
</reference>
<evidence type="ECO:0000256" key="6">
    <source>
        <dbReference type="PIRSR" id="PIRSR000097-3"/>
    </source>
</evidence>
<feature type="binding site" evidence="5">
    <location>
        <position position="123"/>
    </location>
    <ligand>
        <name>substrate</name>
    </ligand>
</feature>
<dbReference type="PROSITE" id="PS00798">
    <property type="entry name" value="ALDOKETO_REDUCTASE_1"/>
    <property type="match status" value="1"/>
</dbReference>
<protein>
    <recommendedName>
        <fullName evidence="7">NADP-dependent oxidoreductase domain-containing protein</fullName>
    </recommendedName>
</protein>
<accession>B7GEB0</accession>
<dbReference type="STRING" id="556484.B7GEB0"/>
<dbReference type="PROSITE" id="PS00063">
    <property type="entry name" value="ALDOKETO_REDUCTASE_3"/>
    <property type="match status" value="1"/>
</dbReference>
<feature type="domain" description="NADP-dependent oxidoreductase" evidence="7">
    <location>
        <begin position="29"/>
        <end position="304"/>
    </location>
</feature>
<dbReference type="InParanoid" id="B7GEB0"/>
<dbReference type="RefSeq" id="XP_002185454.1">
    <property type="nucleotide sequence ID" value="XM_002185418.1"/>
</dbReference>
<evidence type="ECO:0000256" key="1">
    <source>
        <dbReference type="ARBA" id="ARBA00007905"/>
    </source>
</evidence>
<dbReference type="eggNOG" id="KOG1577">
    <property type="taxonomic scope" value="Eukaryota"/>
</dbReference>
<dbReference type="SUPFAM" id="SSF51430">
    <property type="entry name" value="NAD(P)-linked oxidoreductase"/>
    <property type="match status" value="1"/>
</dbReference>
<dbReference type="KEGG" id="pti:PHATRDRAFT_41470"/>
<dbReference type="HOGENOM" id="CLU_023205_0_0_1"/>
<dbReference type="InterPro" id="IPR020471">
    <property type="entry name" value="AKR"/>
</dbReference>
<proteinExistence type="inferred from homology"/>
<dbReference type="InterPro" id="IPR036812">
    <property type="entry name" value="NAD(P)_OxRdtase_dom_sf"/>
</dbReference>
<dbReference type="GeneID" id="7199230"/>
<dbReference type="Proteomes" id="UP000000759">
    <property type="component" value="Chromosome 30"/>
</dbReference>
<dbReference type="OrthoDB" id="416253at2759"/>
<feature type="active site" description="Proton donor" evidence="4">
    <location>
        <position position="61"/>
    </location>
</feature>
<evidence type="ECO:0000256" key="4">
    <source>
        <dbReference type="PIRSR" id="PIRSR000097-1"/>
    </source>
</evidence>
<dbReference type="InterPro" id="IPR023210">
    <property type="entry name" value="NADP_OxRdtase_dom"/>
</dbReference>
<keyword evidence="9" id="KW-1185">Reference proteome</keyword>
<comment type="similarity">
    <text evidence="1">Belongs to the aldo/keto reductase family.</text>
</comment>
<dbReference type="PaxDb" id="2850-Phatr41470"/>
<evidence type="ECO:0000256" key="2">
    <source>
        <dbReference type="ARBA" id="ARBA00022857"/>
    </source>
</evidence>
<sequence length="331" mass="37023">MLTTPTAAPTSSFTKTTVLNNGCVIPLVGLGTWKSEPGKVQQAVKEAIRLGYRHVDCAFCYHNEKEVGLALQECFAQGLCRREELFVTSKLWCDKHHPNDVRDALRNTLSDLQLDYLDMYLMHWPVAIKINWPESADDMIALDDLPIADTWKVMEECVDQGLTKGIGVSNFSIKKLEHLLASCRIPPAINQVERHPYLAQPDMMEHCARKNIHVTGYSPLGSLDRPAGLKGPDEVNLLTDPTVTSVANKHGISTAQVLLKWAVQTNASTIPKSIHPTRLAENLMVGRDDFPDLDQRDLEMLQSLDAHRRYVTGAFWALPGGPYTVENLWDE</sequence>